<evidence type="ECO:0000313" key="4">
    <source>
        <dbReference type="EMBL" id="JAG87342.1"/>
    </source>
</evidence>
<dbReference type="InterPro" id="IPR042185">
    <property type="entry name" value="Serpin_sf_2"/>
</dbReference>
<dbReference type="InterPro" id="IPR042178">
    <property type="entry name" value="Serpin_sf_1"/>
</dbReference>
<sequence>MDLHASIHSQTEFSLGFSKEVLAGSADKNAVFSPLSMSVALSLAAAGAKGPTLDQICTCLKLKEGSQLHEFSSQLLNVVLADGSPNGGPLLSFVNGVWVDQSMTLKPTFKDIVKKQYDTEARSVDFVNKANEVRTEVNTWVAEETKDKIKELLPEGSVDESARLVLANALYFNGTWKKQFDSSKTKEGTFNLLGGGSLQVPMMTTANKQVIKRIDDCKILRLPYLQGKDMRSFSMYFILPDATNGLPELEKKVDLTFLEHHLSEGPEVKVSSFLLPRFKIAHSLEATAILKKLGLVLPFSNEANFSEMVDSASASSLSISNVFHTSFVEVNEEGTEAAAATGAVIKLRGILMEEPVEDFIADHPFMFVIKEEQTGVILFVGHVLNPLNSSS</sequence>
<protein>
    <submittedName>
        <fullName evidence="6">TSA: Wollemia nobilis Ref_Wollemi_Transcript_12805_1461 transcribed RNA sequence</fullName>
    </submittedName>
    <submittedName>
        <fullName evidence="5">TSA: Wollemia nobilis Ref_Wollemi_Transcript_12806_1489 transcribed RNA sequence</fullName>
    </submittedName>
    <submittedName>
        <fullName evidence="4">TSA: Wollemia nobilis Ref_Wollemi_Transcript_12807_1618 transcribed RNA sequence</fullName>
    </submittedName>
</protein>
<comment type="similarity">
    <text evidence="1 2">Belongs to the serpin family.</text>
</comment>
<feature type="domain" description="Serpin" evidence="3">
    <location>
        <begin position="15"/>
        <end position="386"/>
    </location>
</feature>
<dbReference type="CDD" id="cd02043">
    <property type="entry name" value="serpinP_plants"/>
    <property type="match status" value="1"/>
</dbReference>
<dbReference type="Gene3D" id="2.30.39.10">
    <property type="entry name" value="Alpha-1-antitrypsin, domain 1"/>
    <property type="match status" value="1"/>
</dbReference>
<evidence type="ECO:0000256" key="1">
    <source>
        <dbReference type="ARBA" id="ARBA00009500"/>
    </source>
</evidence>
<dbReference type="EMBL" id="GCHU01012732">
    <property type="protein sequence ID" value="JAG87342.1"/>
    <property type="molecule type" value="Transcribed_RNA"/>
</dbReference>
<dbReference type="InterPro" id="IPR023796">
    <property type="entry name" value="Serpin_dom"/>
</dbReference>
<evidence type="ECO:0000256" key="2">
    <source>
        <dbReference type="RuleBase" id="RU000411"/>
    </source>
</evidence>
<organism evidence="5">
    <name type="scientific">Wollemia nobilis</name>
    <dbReference type="NCBI Taxonomy" id="56998"/>
    <lineage>
        <taxon>Eukaryota</taxon>
        <taxon>Viridiplantae</taxon>
        <taxon>Streptophyta</taxon>
        <taxon>Embryophyta</taxon>
        <taxon>Tracheophyta</taxon>
        <taxon>Spermatophyta</taxon>
        <taxon>Pinopsida</taxon>
        <taxon>Pinidae</taxon>
        <taxon>Conifers II</taxon>
        <taxon>Araucariales</taxon>
        <taxon>Araucariaceae</taxon>
        <taxon>Wollemia</taxon>
    </lineage>
</organism>
<dbReference type="InterPro" id="IPR000215">
    <property type="entry name" value="Serpin_fam"/>
</dbReference>
<dbReference type="Gene3D" id="3.30.497.10">
    <property type="entry name" value="Antithrombin, subunit I, domain 2"/>
    <property type="match status" value="1"/>
</dbReference>
<evidence type="ECO:0000313" key="5">
    <source>
        <dbReference type="EMBL" id="JAG87343.1"/>
    </source>
</evidence>
<dbReference type="AlphaFoldDB" id="A0A0C9S7T3"/>
<dbReference type="GO" id="GO:0005615">
    <property type="term" value="C:extracellular space"/>
    <property type="evidence" value="ECO:0007669"/>
    <property type="project" value="InterPro"/>
</dbReference>
<dbReference type="SMART" id="SM00093">
    <property type="entry name" value="SERPIN"/>
    <property type="match status" value="1"/>
</dbReference>
<dbReference type="PROSITE" id="PS00284">
    <property type="entry name" value="SERPIN"/>
    <property type="match status" value="1"/>
</dbReference>
<name>A0A0C9S7T3_9CONI</name>
<dbReference type="GO" id="GO:0004867">
    <property type="term" value="F:serine-type endopeptidase inhibitor activity"/>
    <property type="evidence" value="ECO:0007669"/>
    <property type="project" value="InterPro"/>
</dbReference>
<dbReference type="InterPro" id="IPR023795">
    <property type="entry name" value="Serpin_CS"/>
</dbReference>
<accession>A0A0C9S7T3</accession>
<proteinExistence type="inferred from homology"/>
<dbReference type="PANTHER" id="PTHR11461">
    <property type="entry name" value="SERINE PROTEASE INHIBITOR, SERPIN"/>
    <property type="match status" value="1"/>
</dbReference>
<evidence type="ECO:0000313" key="6">
    <source>
        <dbReference type="EMBL" id="JAG87344.1"/>
    </source>
</evidence>
<dbReference type="InterPro" id="IPR036186">
    <property type="entry name" value="Serpin_sf"/>
</dbReference>
<dbReference type="PANTHER" id="PTHR11461:SF211">
    <property type="entry name" value="GH10112P-RELATED"/>
    <property type="match status" value="1"/>
</dbReference>
<dbReference type="Pfam" id="PF00079">
    <property type="entry name" value="Serpin"/>
    <property type="match status" value="1"/>
</dbReference>
<dbReference type="SUPFAM" id="SSF56574">
    <property type="entry name" value="Serpins"/>
    <property type="match status" value="1"/>
</dbReference>
<reference evidence="5" key="1">
    <citation type="submission" date="2015-02" db="EMBL/GenBank/DDBJ databases">
        <title>A transcriptome of Wollemia nobilis - a relic of Gondwana.</title>
        <authorList>
            <person name="Chia J.Y."/>
            <person name="Leong Y.S."/>
            <person name="Abdul Karim S."/>
            <person name="Wan Azmi N."/>
            <person name="Hercus R."/>
            <person name="Croft L."/>
        </authorList>
    </citation>
    <scope>NUCLEOTIDE SEQUENCE</scope>
    <source>
        <strain evidence="5">MaeBrown</strain>
        <tissue evidence="5">Leaf</tissue>
    </source>
</reference>
<dbReference type="EMBL" id="GCHU01012730">
    <property type="protein sequence ID" value="JAG87344.1"/>
    <property type="molecule type" value="Transcribed_RNA"/>
</dbReference>
<dbReference type="EMBL" id="GCHU01012731">
    <property type="protein sequence ID" value="JAG87343.1"/>
    <property type="molecule type" value="Transcribed_RNA"/>
</dbReference>
<evidence type="ECO:0000259" key="3">
    <source>
        <dbReference type="SMART" id="SM00093"/>
    </source>
</evidence>